<proteinExistence type="predicted"/>
<dbReference type="AlphaFoldDB" id="A0A1G1V0A7"/>
<gene>
    <name evidence="2" type="ORF">A2782_03290</name>
</gene>
<feature type="transmembrane region" description="Helical" evidence="1">
    <location>
        <begin position="47"/>
        <end position="66"/>
    </location>
</feature>
<name>A0A1G1V0A7_9BACT</name>
<keyword evidence="1" id="KW-0812">Transmembrane</keyword>
<keyword evidence="1" id="KW-0472">Membrane</keyword>
<evidence type="ECO:0000313" key="3">
    <source>
        <dbReference type="Proteomes" id="UP000177967"/>
    </source>
</evidence>
<evidence type="ECO:0000256" key="1">
    <source>
        <dbReference type="SAM" id="Phobius"/>
    </source>
</evidence>
<organism evidence="2 3">
    <name type="scientific">Candidatus Blackburnbacteria bacterium RIFCSPHIGHO2_01_FULL_43_15b</name>
    <dbReference type="NCBI Taxonomy" id="1797513"/>
    <lineage>
        <taxon>Bacteria</taxon>
        <taxon>Candidatus Blackburniibacteriota</taxon>
    </lineage>
</organism>
<comment type="caution">
    <text evidence="2">The sequence shown here is derived from an EMBL/GenBank/DDBJ whole genome shotgun (WGS) entry which is preliminary data.</text>
</comment>
<protein>
    <submittedName>
        <fullName evidence="2">Uncharacterized protein</fullName>
    </submittedName>
</protein>
<keyword evidence="1" id="KW-1133">Transmembrane helix</keyword>
<sequence length="80" mass="9134">MTVISLEEREAFEGFLSDSGRQLFDLLFCFISNIYAHRLSKKTLSSFLFLIAVYLPAFISSSPFLIDHCYHPSEPPDQSV</sequence>
<evidence type="ECO:0000313" key="2">
    <source>
        <dbReference type="EMBL" id="OGY08751.1"/>
    </source>
</evidence>
<dbReference type="Proteomes" id="UP000177967">
    <property type="component" value="Unassembled WGS sequence"/>
</dbReference>
<accession>A0A1G1V0A7</accession>
<dbReference type="EMBL" id="MHBW01000021">
    <property type="protein sequence ID" value="OGY08751.1"/>
    <property type="molecule type" value="Genomic_DNA"/>
</dbReference>
<reference evidence="2 3" key="1">
    <citation type="journal article" date="2016" name="Nat. Commun.">
        <title>Thousands of microbial genomes shed light on interconnected biogeochemical processes in an aquifer system.</title>
        <authorList>
            <person name="Anantharaman K."/>
            <person name="Brown C.T."/>
            <person name="Hug L.A."/>
            <person name="Sharon I."/>
            <person name="Castelle C.J."/>
            <person name="Probst A.J."/>
            <person name="Thomas B.C."/>
            <person name="Singh A."/>
            <person name="Wilkins M.J."/>
            <person name="Karaoz U."/>
            <person name="Brodie E.L."/>
            <person name="Williams K.H."/>
            <person name="Hubbard S.S."/>
            <person name="Banfield J.F."/>
        </authorList>
    </citation>
    <scope>NUCLEOTIDE SEQUENCE [LARGE SCALE GENOMIC DNA]</scope>
</reference>